<dbReference type="EMBL" id="CP002457">
    <property type="protein sequence ID" value="ADV53209.1"/>
    <property type="molecule type" value="Genomic_DNA"/>
</dbReference>
<dbReference type="Proteomes" id="UP000008209">
    <property type="component" value="Chromosome"/>
</dbReference>
<reference evidence="1 2" key="1">
    <citation type="submission" date="2011-01" db="EMBL/GenBank/DDBJ databases">
        <title>Complete sequence of Shewanella putrefaciens 200.</title>
        <authorList>
            <consortium name="US DOE Joint Genome Institute"/>
            <person name="Lucas S."/>
            <person name="Copeland A."/>
            <person name="Lapidus A."/>
            <person name="Cheng J.-F."/>
            <person name="Bruce D."/>
            <person name="Goodwin L."/>
            <person name="Pitluck S."/>
            <person name="Munk A.C."/>
            <person name="Detter J.C."/>
            <person name="Han C."/>
            <person name="Tapia R."/>
            <person name="Land M."/>
            <person name="Hauser L."/>
            <person name="Chang Y.-J."/>
            <person name="Jeffries C."/>
            <person name="Kyrpides N."/>
            <person name="Ivanova N."/>
            <person name="Mikhailova N."/>
            <person name="Kolker E."/>
            <person name="Lawrence C."/>
            <person name="McCue L.A."/>
            <person name="DiChristina T."/>
            <person name="Nealson K."/>
            <person name="Fredrickson J.K."/>
            <person name="Woyke T."/>
        </authorList>
    </citation>
    <scope>NUCLEOTIDE SEQUENCE [LARGE SCALE GENOMIC DNA]</scope>
    <source>
        <strain evidence="1 2">200</strain>
    </source>
</reference>
<accession>E6XJN3</accession>
<evidence type="ECO:0000313" key="2">
    <source>
        <dbReference type="Proteomes" id="UP000008209"/>
    </source>
</evidence>
<organism evidence="1 2">
    <name type="scientific">Shewanella putrefaciens (strain 200)</name>
    <dbReference type="NCBI Taxonomy" id="399804"/>
    <lineage>
        <taxon>Bacteria</taxon>
        <taxon>Pseudomonadati</taxon>
        <taxon>Pseudomonadota</taxon>
        <taxon>Gammaproteobacteria</taxon>
        <taxon>Alteromonadales</taxon>
        <taxon>Shewanellaceae</taxon>
        <taxon>Shewanella</taxon>
    </lineage>
</organism>
<dbReference type="HOGENOM" id="CLU_3221982_0_0_6"/>
<gene>
    <name evidence="1" type="ordered locus">Sput200_0730</name>
</gene>
<evidence type="ECO:0000313" key="1">
    <source>
        <dbReference type="EMBL" id="ADV53209.1"/>
    </source>
</evidence>
<protein>
    <submittedName>
        <fullName evidence="1">Uncharacterized protein</fullName>
    </submittedName>
</protein>
<proteinExistence type="predicted"/>
<dbReference type="KEGG" id="shp:Sput200_0730"/>
<name>E6XJN3_SHEP2</name>
<dbReference type="AlphaFoldDB" id="E6XJN3"/>
<sequence length="44" mass="5345">MILEVQYLTGIVVVFFVKNLTKLRHALIQYTEYFMAVYKIMRFN</sequence>